<sequence length="418" mass="49473">MKDVIMNEEKCNDIEKYYRNPFISTKEDYLHERIEKIICSILLSRNIKKANCLVLDILFDIFMKIIKTIGYHCKKLSSLRGSHVVNYIDIKYCLKLAFYNIYNEIYILKDYSKLYQDIIYYHIYDEDDNNKNNLHNNNEINNNNFIICDDNQEHVGEDDGFYNKNEESNLRKSTCSMKVIKEKENYINVVQNSYLYYKHLCTKKNNNTYDVINNLNSTNNLFTNEFNNKNIQDGNLSNSECVNILSLRENINVEKYKEIMMLKKNYIHDHMPIIPLSINRKEKITGFINEKDNNTYDHMKLQSNNLLNNDEQNIHSSSYSSSSSSSSSSDDSQESKKKLSDFSNKNYNYLNKYNDHSNLSQHIINEHTKENISKEKIEILNLLPRLKDIYVQNAKQKNDLNKSESQVFNSLNIFEQFD</sequence>
<evidence type="ECO:0000313" key="3">
    <source>
        <dbReference type="Proteomes" id="UP000076004"/>
    </source>
</evidence>
<dbReference type="AlphaFoldDB" id="A0A151LT24"/>
<name>A0A151LT24_9APIC</name>
<dbReference type="RefSeq" id="XP_018643083.1">
    <property type="nucleotide sequence ID" value="XM_018784428.1"/>
</dbReference>
<feature type="region of interest" description="Disordered" evidence="1">
    <location>
        <begin position="310"/>
        <end position="339"/>
    </location>
</feature>
<evidence type="ECO:0000256" key="1">
    <source>
        <dbReference type="SAM" id="MobiDB-lite"/>
    </source>
</evidence>
<dbReference type="VEuPathDB" id="PlasmoDB:PGABG01_0513900"/>
<protein>
    <submittedName>
        <fullName evidence="2">Uncharacterized protein</fullName>
    </submittedName>
</protein>
<proteinExistence type="predicted"/>
<dbReference type="GeneID" id="29775041"/>
<dbReference type="Proteomes" id="UP000076004">
    <property type="component" value="Chromosome 5"/>
</dbReference>
<organism evidence="2 3">
    <name type="scientific">Plasmodium gaboni</name>
    <dbReference type="NCBI Taxonomy" id="647221"/>
    <lineage>
        <taxon>Eukaryota</taxon>
        <taxon>Sar</taxon>
        <taxon>Alveolata</taxon>
        <taxon>Apicomplexa</taxon>
        <taxon>Aconoidasida</taxon>
        <taxon>Haemosporida</taxon>
        <taxon>Plasmodiidae</taxon>
        <taxon>Plasmodium</taxon>
        <taxon>Plasmodium (Laverania)</taxon>
    </lineage>
</organism>
<evidence type="ECO:0000313" key="2">
    <source>
        <dbReference type="EMBL" id="KYO02343.1"/>
    </source>
</evidence>
<comment type="caution">
    <text evidence="2">The sequence shown here is derived from an EMBL/GenBank/DDBJ whole genome shotgun (WGS) entry which is preliminary data.</text>
</comment>
<accession>A0A151LT24</accession>
<gene>
    <name evidence="2" type="ORF">PGSY75_0514900</name>
</gene>
<reference evidence="2 3" key="1">
    <citation type="journal article" date="2016" name="Nat. Commun.">
        <title>Genomes of cryptic chimpanzee Plasmodium species reveal key evolutionary events leading to human malaria.</title>
        <authorList>
            <person name="Sundararaman S.A."/>
            <person name="Plenderleith L.J."/>
            <person name="Liu W."/>
            <person name="Loy D.E."/>
            <person name="Learn G.H."/>
            <person name="Li Y."/>
            <person name="Shaw K.S."/>
            <person name="Ayouba A."/>
            <person name="Peeters M."/>
            <person name="Speede S."/>
            <person name="Shaw G.M."/>
            <person name="Bushman F.D."/>
            <person name="Brisson D."/>
            <person name="Rayner J.C."/>
            <person name="Sharp P.M."/>
            <person name="Hahn B.H."/>
        </authorList>
    </citation>
    <scope>NUCLEOTIDE SEQUENCE [LARGE SCALE GENOMIC DNA]</scope>
    <source>
        <strain evidence="2 3">SY75</strain>
    </source>
</reference>
<dbReference type="EMBL" id="LVLB01000006">
    <property type="protein sequence ID" value="KYO02343.1"/>
    <property type="molecule type" value="Genomic_DNA"/>
</dbReference>
<dbReference type="KEGG" id="pgab:PGSY75_0514900"/>
<feature type="compositionally biased region" description="Low complexity" evidence="1">
    <location>
        <begin position="316"/>
        <end position="330"/>
    </location>
</feature>
<dbReference type="VEuPathDB" id="PlasmoDB:PGSY75_0514900"/>